<dbReference type="STRING" id="333673.A0A3M0K6R3"/>
<dbReference type="PANTHER" id="PTHR11304">
    <property type="entry name" value="EPHRIN"/>
    <property type="match status" value="1"/>
</dbReference>
<keyword evidence="9" id="KW-1133">Transmembrane helix</keyword>
<evidence type="ECO:0000313" key="11">
    <source>
        <dbReference type="EMBL" id="RMC06750.1"/>
    </source>
</evidence>
<evidence type="ECO:0000256" key="8">
    <source>
        <dbReference type="SAM" id="MobiDB-lite"/>
    </source>
</evidence>
<proteinExistence type="inferred from homology"/>
<evidence type="ECO:0000256" key="7">
    <source>
        <dbReference type="RuleBase" id="RU004375"/>
    </source>
</evidence>
<feature type="region of interest" description="Disordered" evidence="8">
    <location>
        <begin position="1"/>
        <end position="117"/>
    </location>
</feature>
<dbReference type="InterPro" id="IPR008972">
    <property type="entry name" value="Cupredoxin"/>
</dbReference>
<evidence type="ECO:0000256" key="6">
    <source>
        <dbReference type="PROSITE-ProRule" id="PRU00884"/>
    </source>
</evidence>
<feature type="compositionally biased region" description="Basic residues" evidence="8">
    <location>
        <begin position="1"/>
        <end position="30"/>
    </location>
</feature>
<dbReference type="AlphaFoldDB" id="A0A3M0K6R3"/>
<comment type="caution">
    <text evidence="11">The sequence shown here is derived from an EMBL/GenBank/DDBJ whole genome shotgun (WGS) entry which is preliminary data.</text>
</comment>
<feature type="compositionally biased region" description="Basic and acidic residues" evidence="8">
    <location>
        <begin position="67"/>
        <end position="87"/>
    </location>
</feature>
<name>A0A3M0K6R3_HIRRU</name>
<protein>
    <recommendedName>
        <fullName evidence="10">Ephrin RBD domain-containing protein</fullName>
    </recommendedName>
</protein>
<dbReference type="EMBL" id="QRBI01000120">
    <property type="protein sequence ID" value="RMC06750.1"/>
    <property type="molecule type" value="Genomic_DNA"/>
</dbReference>
<dbReference type="InterPro" id="IPR031328">
    <property type="entry name" value="Ephrin"/>
</dbReference>
<dbReference type="InterPro" id="IPR001799">
    <property type="entry name" value="Ephrin_RBD"/>
</dbReference>
<keyword evidence="12" id="KW-1185">Reference proteome</keyword>
<evidence type="ECO:0000259" key="10">
    <source>
        <dbReference type="PROSITE" id="PS51551"/>
    </source>
</evidence>
<evidence type="ECO:0000256" key="1">
    <source>
        <dbReference type="ARBA" id="ARBA00004370"/>
    </source>
</evidence>
<comment type="similarity">
    <text evidence="6 7">Belongs to the ephrin family.</text>
</comment>
<sequence>MGRSRSRSSSRSKHTKSSKHNKKNRSRSRSRSREKERARKRSKSRESKRNRRRESRSRSRSNTAPSSRRDRDRDRDRASSPPDRIDIFGRTVSKRSSLDEKQKREEEEKKAEFERQRKIRQQEIEEKLIEEETARRVEELVAKRVEEELEKRKDEIEREVLRRVEEAKRIMEKQLLEELERQRQAELAAQKAREEEERAKREELERILEENNRKIAEAQAKLDVLCMPRLKGREMAEKSAIFSWDLTFNPFCRYYFGKKSLLEEIRFLPGQGLVLYPQIGDKLDIICPKVDSKTIGQYEYYKVYMVDKDQADSCAIKKDNTPLLNCAKPDQDVKFTIKFQEFSPNLWGLEFQKNKDYYVIFLQSTPVEQDRSQKIRATSNGSLEGLDNQEGGVCQTKTMKILMKVGQDPNSAGQPRHTDPTKRPEQEAGTNGKSSTTSPFVKDHSGSSTDGSKAGHSSILGSEVALFAGIASGCIIFIVIIITLVVLLLKYRRRHRKHSPQHTTTLSLSTLATPKRSGNNNGSEPSDIIIPLRTADSVFCPHYEKVSGDYGHPVYIVQEMPPQSPANIYYKV</sequence>
<dbReference type="Gene3D" id="2.60.40.420">
    <property type="entry name" value="Cupredoxins - blue copper proteins"/>
    <property type="match status" value="1"/>
</dbReference>
<dbReference type="InterPro" id="IPR033371">
    <property type="entry name" value="ARGLU1"/>
</dbReference>
<evidence type="ECO:0000256" key="2">
    <source>
        <dbReference type="ARBA" id="ARBA00022729"/>
    </source>
</evidence>
<feature type="domain" description="Ephrin RBD" evidence="10">
    <location>
        <begin position="237"/>
        <end position="405"/>
    </location>
</feature>
<feature type="region of interest" description="Disordered" evidence="8">
    <location>
        <begin position="370"/>
        <end position="390"/>
    </location>
</feature>
<dbReference type="PROSITE" id="PS51551">
    <property type="entry name" value="EPHRIN_RBD_2"/>
    <property type="match status" value="1"/>
</dbReference>
<feature type="transmembrane region" description="Helical" evidence="9">
    <location>
        <begin position="464"/>
        <end position="489"/>
    </location>
</feature>
<keyword evidence="3 7" id="KW-0472">Membrane</keyword>
<keyword evidence="5" id="KW-0325">Glycoprotein</keyword>
<dbReference type="GO" id="GO:0046875">
    <property type="term" value="F:ephrin receptor binding"/>
    <property type="evidence" value="ECO:0007669"/>
    <property type="project" value="TreeGrafter"/>
</dbReference>
<dbReference type="GO" id="GO:0048013">
    <property type="term" value="P:ephrin receptor signaling pathway"/>
    <property type="evidence" value="ECO:0007669"/>
    <property type="project" value="TreeGrafter"/>
</dbReference>
<dbReference type="Proteomes" id="UP000269221">
    <property type="component" value="Unassembled WGS sequence"/>
</dbReference>
<evidence type="ECO:0000256" key="3">
    <source>
        <dbReference type="ARBA" id="ARBA00023136"/>
    </source>
</evidence>
<reference evidence="11 12" key="1">
    <citation type="submission" date="2018-07" db="EMBL/GenBank/DDBJ databases">
        <title>A high quality draft genome assembly of the barn swallow (H. rustica rustica).</title>
        <authorList>
            <person name="Formenti G."/>
            <person name="Chiara M."/>
            <person name="Poveda L."/>
            <person name="Francoijs K.-J."/>
            <person name="Bonisoli-Alquati A."/>
            <person name="Canova L."/>
            <person name="Gianfranceschi L."/>
            <person name="Horner D.S."/>
            <person name="Saino N."/>
        </authorList>
    </citation>
    <scope>NUCLEOTIDE SEQUENCE [LARGE SCALE GENOMIC DNA]</scope>
    <source>
        <strain evidence="11">Chelidonia</strain>
        <tissue evidence="11">Blood</tissue>
    </source>
</reference>
<evidence type="ECO:0000256" key="4">
    <source>
        <dbReference type="ARBA" id="ARBA00023157"/>
    </source>
</evidence>
<dbReference type="GO" id="GO:0048514">
    <property type="term" value="P:blood vessel morphogenesis"/>
    <property type="evidence" value="ECO:0007669"/>
    <property type="project" value="TreeGrafter"/>
</dbReference>
<dbReference type="OrthoDB" id="6250301at2759"/>
<comment type="subcellular location">
    <subcellularLocation>
        <location evidence="1">Membrane</location>
    </subcellularLocation>
</comment>
<dbReference type="GO" id="GO:0007411">
    <property type="term" value="P:axon guidance"/>
    <property type="evidence" value="ECO:0007669"/>
    <property type="project" value="TreeGrafter"/>
</dbReference>
<evidence type="ECO:0000313" key="12">
    <source>
        <dbReference type="Proteomes" id="UP000269221"/>
    </source>
</evidence>
<organism evidence="11 12">
    <name type="scientific">Hirundo rustica rustica</name>
    <dbReference type="NCBI Taxonomy" id="333673"/>
    <lineage>
        <taxon>Eukaryota</taxon>
        <taxon>Metazoa</taxon>
        <taxon>Chordata</taxon>
        <taxon>Craniata</taxon>
        <taxon>Vertebrata</taxon>
        <taxon>Euteleostomi</taxon>
        <taxon>Archelosauria</taxon>
        <taxon>Archosauria</taxon>
        <taxon>Dinosauria</taxon>
        <taxon>Saurischia</taxon>
        <taxon>Theropoda</taxon>
        <taxon>Coelurosauria</taxon>
        <taxon>Aves</taxon>
        <taxon>Neognathae</taxon>
        <taxon>Neoaves</taxon>
        <taxon>Telluraves</taxon>
        <taxon>Australaves</taxon>
        <taxon>Passeriformes</taxon>
        <taxon>Sylvioidea</taxon>
        <taxon>Hirundinidae</taxon>
        <taxon>Hirundo</taxon>
    </lineage>
</organism>
<feature type="compositionally biased region" description="Polar residues" evidence="8">
    <location>
        <begin position="428"/>
        <end position="439"/>
    </location>
</feature>
<dbReference type="GO" id="GO:0005886">
    <property type="term" value="C:plasma membrane"/>
    <property type="evidence" value="ECO:0007669"/>
    <property type="project" value="TreeGrafter"/>
</dbReference>
<evidence type="ECO:0000256" key="5">
    <source>
        <dbReference type="ARBA" id="ARBA00023180"/>
    </source>
</evidence>
<feature type="compositionally biased region" description="Basic residues" evidence="8">
    <location>
        <begin position="38"/>
        <end position="59"/>
    </location>
</feature>
<keyword evidence="9" id="KW-0812">Transmembrane</keyword>
<dbReference type="Pfam" id="PF00812">
    <property type="entry name" value="Ephrin"/>
    <property type="match status" value="1"/>
</dbReference>
<keyword evidence="4" id="KW-1015">Disulfide bond</keyword>
<keyword evidence="2" id="KW-0732">Signal</keyword>
<dbReference type="PRINTS" id="PR01347">
    <property type="entry name" value="EPHRIN"/>
</dbReference>
<dbReference type="CDD" id="cd22249">
    <property type="entry name" value="UDM1_RNF168_RNF169-like"/>
    <property type="match status" value="1"/>
</dbReference>
<dbReference type="SUPFAM" id="SSF49503">
    <property type="entry name" value="Cupredoxins"/>
    <property type="match status" value="1"/>
</dbReference>
<dbReference type="Pfam" id="PF15346">
    <property type="entry name" value="ARGLU"/>
    <property type="match status" value="1"/>
</dbReference>
<feature type="compositionally biased region" description="Basic and acidic residues" evidence="8">
    <location>
        <begin position="416"/>
        <end position="426"/>
    </location>
</feature>
<gene>
    <name evidence="11" type="ORF">DUI87_16196</name>
</gene>
<feature type="compositionally biased region" description="Basic and acidic residues" evidence="8">
    <location>
        <begin position="96"/>
        <end position="117"/>
    </location>
</feature>
<feature type="region of interest" description="Disordered" evidence="8">
    <location>
        <begin position="406"/>
        <end position="455"/>
    </location>
</feature>
<evidence type="ECO:0000256" key="9">
    <source>
        <dbReference type="SAM" id="Phobius"/>
    </source>
</evidence>
<dbReference type="PANTHER" id="PTHR11304:SF18">
    <property type="entry name" value="EPHRIN-B2"/>
    <property type="match status" value="1"/>
</dbReference>
<comment type="caution">
    <text evidence="6">Lacks conserved residue(s) required for the propagation of feature annotation.</text>
</comment>
<accession>A0A3M0K6R3</accession>